<evidence type="ECO:0008006" key="3">
    <source>
        <dbReference type="Google" id="ProtNLM"/>
    </source>
</evidence>
<accession>A0ABR1I3K0</accession>
<name>A0ABR1I3K0_9HYPO</name>
<dbReference type="Proteomes" id="UP001498421">
    <property type="component" value="Unassembled WGS sequence"/>
</dbReference>
<evidence type="ECO:0000313" key="2">
    <source>
        <dbReference type="Proteomes" id="UP001498421"/>
    </source>
</evidence>
<keyword evidence="2" id="KW-1185">Reference proteome</keyword>
<dbReference type="EMBL" id="JAZAVK010000049">
    <property type="protein sequence ID" value="KAK7427814.1"/>
    <property type="molecule type" value="Genomic_DNA"/>
</dbReference>
<dbReference type="InterPro" id="IPR053181">
    <property type="entry name" value="EcdB-like_regulator"/>
</dbReference>
<comment type="caution">
    <text evidence="1">The sequence shown here is derived from an EMBL/GenBank/DDBJ whole genome shotgun (WGS) entry which is preliminary data.</text>
</comment>
<organism evidence="1 2">
    <name type="scientific">Neonectria magnoliae</name>
    <dbReference type="NCBI Taxonomy" id="2732573"/>
    <lineage>
        <taxon>Eukaryota</taxon>
        <taxon>Fungi</taxon>
        <taxon>Dikarya</taxon>
        <taxon>Ascomycota</taxon>
        <taxon>Pezizomycotina</taxon>
        <taxon>Sordariomycetes</taxon>
        <taxon>Hypocreomycetidae</taxon>
        <taxon>Hypocreales</taxon>
        <taxon>Nectriaceae</taxon>
        <taxon>Neonectria</taxon>
    </lineage>
</organism>
<proteinExistence type="predicted"/>
<dbReference type="PANTHER" id="PTHR47785">
    <property type="entry name" value="ZN(II)2CYS6 TRANSCRIPTION FACTOR (EUROFUNG)-RELATED-RELATED"/>
    <property type="match status" value="1"/>
</dbReference>
<sequence length="258" mass="28734">MHVTPVAAAKYDAMVAIRVPPAQQRTKNALTVLKQTHRQFSYVSPNVPLGSSFSGSPHNQGNARRPSIPIQEALSESHPSNGYSFDNAVLDSMHTSTTESILQWPHFDMFSSLRADHTSIFHLEQSRSILPIRPTAMCPYVTTDDIDSILDSFEHNLNFWYPTMSRDQLEKIRETLQAGVPSEDNVEACLTLLTMALGCASQAIAGLGSGRVLGEEDVRRRLLRRRMGDIYFESALKKLYVAHLHANSEATQCLFFAA</sequence>
<gene>
    <name evidence="1" type="ORF">QQZ08_005752</name>
</gene>
<evidence type="ECO:0000313" key="1">
    <source>
        <dbReference type="EMBL" id="KAK7427814.1"/>
    </source>
</evidence>
<dbReference type="PANTHER" id="PTHR47785:SF1">
    <property type="entry name" value="TRANSCRIPTION FACTOR, PUTATIVE (AFU_ORTHOLOGUE AFUA_5G14530)-RELATED"/>
    <property type="match status" value="1"/>
</dbReference>
<reference evidence="1 2" key="1">
    <citation type="journal article" date="2025" name="Microbiol. Resour. Announc.">
        <title>Draft genome sequences for Neonectria magnoliae and Neonectria punicea, canker pathogens of Liriodendron tulipifera and Acer saccharum in West Virginia.</title>
        <authorList>
            <person name="Petronek H.M."/>
            <person name="Kasson M.T."/>
            <person name="Metheny A.M."/>
            <person name="Stauder C.M."/>
            <person name="Lovett B."/>
            <person name="Lynch S.C."/>
            <person name="Garnas J.R."/>
            <person name="Kasson L.R."/>
            <person name="Stajich J.E."/>
        </authorList>
    </citation>
    <scope>NUCLEOTIDE SEQUENCE [LARGE SCALE GENOMIC DNA]</scope>
    <source>
        <strain evidence="1 2">NRRL 64651</strain>
    </source>
</reference>
<protein>
    <recommendedName>
        <fullName evidence="3">Transcription factor domain-containing protein</fullName>
    </recommendedName>
</protein>